<dbReference type="Pfam" id="PF14509">
    <property type="entry name" value="GH97_C"/>
    <property type="match status" value="1"/>
</dbReference>
<feature type="domain" description="Glycosyl-hydrolase 97 N-terminal" evidence="2">
    <location>
        <begin position="64"/>
        <end position="305"/>
    </location>
</feature>
<dbReference type="Gene3D" id="2.70.98.10">
    <property type="match status" value="1"/>
</dbReference>
<dbReference type="AlphaFoldDB" id="A0AAU7D056"/>
<accession>A0AAU7D056</accession>
<organism evidence="4">
    <name type="scientific">Edaphobacter paludis</name>
    <dbReference type="NCBI Taxonomy" id="3035702"/>
    <lineage>
        <taxon>Bacteria</taxon>
        <taxon>Pseudomonadati</taxon>
        <taxon>Acidobacteriota</taxon>
        <taxon>Terriglobia</taxon>
        <taxon>Terriglobales</taxon>
        <taxon>Acidobacteriaceae</taxon>
        <taxon>Edaphobacter</taxon>
    </lineage>
</organism>
<dbReference type="InterPro" id="IPR013785">
    <property type="entry name" value="Aldolase_TIM"/>
</dbReference>
<dbReference type="InterPro" id="IPR017853">
    <property type="entry name" value="GH"/>
</dbReference>
<dbReference type="InterPro" id="IPR006311">
    <property type="entry name" value="TAT_signal"/>
</dbReference>
<dbReference type="PROSITE" id="PS51318">
    <property type="entry name" value="TAT"/>
    <property type="match status" value="1"/>
</dbReference>
<dbReference type="PANTHER" id="PTHR35803">
    <property type="entry name" value="GLUCAN 1,4-ALPHA-GLUCOSIDASE SUSB-RELATED"/>
    <property type="match status" value="1"/>
</dbReference>
<dbReference type="InterPro" id="IPR052720">
    <property type="entry name" value="Glycosyl_hydrolase_97"/>
</dbReference>
<dbReference type="RefSeq" id="WP_348268079.1">
    <property type="nucleotide sequence ID" value="NZ_CP121194.1"/>
</dbReference>
<dbReference type="InterPro" id="IPR019563">
    <property type="entry name" value="GH97_catalytic"/>
</dbReference>
<evidence type="ECO:0000259" key="1">
    <source>
        <dbReference type="Pfam" id="PF10566"/>
    </source>
</evidence>
<dbReference type="InterPro" id="IPR029486">
    <property type="entry name" value="GH97_N"/>
</dbReference>
<dbReference type="PANTHER" id="PTHR35803:SF3">
    <property type="entry name" value="ALPHA-GLUCOSIDASE"/>
    <property type="match status" value="1"/>
</dbReference>
<feature type="domain" description="Glycosyl-hydrolase 97 C-terminal oligomerisation" evidence="3">
    <location>
        <begin position="561"/>
        <end position="653"/>
    </location>
</feature>
<dbReference type="EMBL" id="CP121194">
    <property type="protein sequence ID" value="XBH10573.1"/>
    <property type="molecule type" value="Genomic_DNA"/>
</dbReference>
<sequence>MKEHSTATLVTRRSILGGMAAGATAAFWPGPLVAAVGEQPAVSNPVHDAFAAAKPGSMSLPFALTSPSGNVVLTISLTKGNVTYTVSLIGREVILASSLGLKLDGAPPLDSHFKLTKTSQTEHRGSWKPPYGERDNFPDNFNATEIEVQEEIPPGRRLRIEFRAYDEGIAFRYFVPAQPGLQSMVITDERSEFRLADGAYGWWTHTAQGNYTRSLIADVPGVNERPFLIELSNGLWAAIGEAAQDDYPSMFLASLNSEHHSLVGKLMGTADHHAPFSSPWRFILVAEKPRHLLEHNYLLQNLCPPSRLASTNWILPGKVMREMTLSTRGGRELVDFAASQNIQYIEFDAGWYGDQDDEAADATKINVAPQAINANPDYRGLNLREVIDYARSKNIGTILYINHIAMERQLDVLLPLYRQWGVAGIKYGFVNVHTQPWTRLLYDAIKKAGEYRLFLDIHDEFRPTGMSRTYPHLLTQEGIRGNEEFPSAAHSTTLPFTRMLAGAADYTYCWFDPRLKNTWAHQMALAVVLYSPLQFIYWYDHPTAFRTESTGMEWFRELPTVWDDTKVLDGHPGDFVAIARRKGKSWFLGVITNDSGRDMKIDLDMLQPGQQYAGMIFSDGSGPKDIQKNQRSFQHGDVLKLTLQPRGGAAICFTQA</sequence>
<dbReference type="Pfam" id="PF14508">
    <property type="entry name" value="GH97_N"/>
    <property type="match status" value="1"/>
</dbReference>
<dbReference type="Gene3D" id="3.20.20.70">
    <property type="entry name" value="Aldolase class I"/>
    <property type="match status" value="1"/>
</dbReference>
<feature type="domain" description="Glycosyl-hydrolase 97 catalytic" evidence="1">
    <location>
        <begin position="325"/>
        <end position="479"/>
    </location>
</feature>
<dbReference type="InterPro" id="IPR014718">
    <property type="entry name" value="GH-type_carb-bd"/>
</dbReference>
<dbReference type="GO" id="GO:0030246">
    <property type="term" value="F:carbohydrate binding"/>
    <property type="evidence" value="ECO:0007669"/>
    <property type="project" value="InterPro"/>
</dbReference>
<keyword evidence="4" id="KW-0378">Hydrolase</keyword>
<dbReference type="GO" id="GO:0016787">
    <property type="term" value="F:hydrolase activity"/>
    <property type="evidence" value="ECO:0007669"/>
    <property type="project" value="UniProtKB-KW"/>
</dbReference>
<evidence type="ECO:0000259" key="2">
    <source>
        <dbReference type="Pfam" id="PF14508"/>
    </source>
</evidence>
<reference evidence="4" key="1">
    <citation type="submission" date="2023-03" db="EMBL/GenBank/DDBJ databases">
        <title>Edaphobacter sp.</title>
        <authorList>
            <person name="Huber K.J."/>
            <person name="Papendorf J."/>
            <person name="Pilke C."/>
            <person name="Bunk B."/>
            <person name="Sproeer C."/>
            <person name="Pester M."/>
        </authorList>
    </citation>
    <scope>NUCLEOTIDE SEQUENCE</scope>
    <source>
        <strain evidence="4">DSM 109919</strain>
    </source>
</reference>
<dbReference type="InterPro" id="IPR029483">
    <property type="entry name" value="GH97_C"/>
</dbReference>
<dbReference type="KEGG" id="epl:P4G45_02265"/>
<dbReference type="Pfam" id="PF10566">
    <property type="entry name" value="Glyco_hydro_97"/>
    <property type="match status" value="1"/>
</dbReference>
<dbReference type="SUPFAM" id="SSF51445">
    <property type="entry name" value="(Trans)glycosidases"/>
    <property type="match status" value="1"/>
</dbReference>
<evidence type="ECO:0000313" key="4">
    <source>
        <dbReference type="EMBL" id="XBH10573.1"/>
    </source>
</evidence>
<proteinExistence type="predicted"/>
<gene>
    <name evidence="4" type="ORF">P4G45_02265</name>
</gene>
<evidence type="ECO:0000259" key="3">
    <source>
        <dbReference type="Pfam" id="PF14509"/>
    </source>
</evidence>
<protein>
    <submittedName>
        <fullName evidence="4">Glycoside hydrolase family 97 N-terminal domain-containing protein</fullName>
    </submittedName>
</protein>
<name>A0AAU7D056_9BACT</name>